<keyword evidence="4" id="KW-1185">Reference proteome</keyword>
<evidence type="ECO:0000256" key="2">
    <source>
        <dbReference type="SAM" id="SignalP"/>
    </source>
</evidence>
<feature type="transmembrane region" description="Helical" evidence="1">
    <location>
        <begin position="69"/>
        <end position="91"/>
    </location>
</feature>
<dbReference type="PANTHER" id="PTHR16189">
    <property type="entry name" value="TRANSMEMBRANE PROTEIN 104-RELATED"/>
    <property type="match status" value="1"/>
</dbReference>
<feature type="transmembrane region" description="Helical" evidence="1">
    <location>
        <begin position="200"/>
        <end position="224"/>
    </location>
</feature>
<reference evidence="3" key="1">
    <citation type="submission" date="2021-01" db="EMBL/GenBank/DDBJ databases">
        <authorList>
            <person name="Li R."/>
            <person name="Bekaert M."/>
        </authorList>
    </citation>
    <scope>NUCLEOTIDE SEQUENCE</scope>
    <source>
        <strain evidence="3">Farmed</strain>
    </source>
</reference>
<dbReference type="PANTHER" id="PTHR16189:SF6">
    <property type="entry name" value="AMINO ACID TRANSPORTER TRANSMEMBRANE DOMAIN-CONTAINING PROTEIN"/>
    <property type="match status" value="1"/>
</dbReference>
<proteinExistence type="predicted"/>
<evidence type="ECO:0000313" key="3">
    <source>
        <dbReference type="EMBL" id="CAE1317941.1"/>
    </source>
</evidence>
<evidence type="ECO:0000313" key="4">
    <source>
        <dbReference type="Proteomes" id="UP000597762"/>
    </source>
</evidence>
<feature type="chain" id="PRO_5032808200" evidence="2">
    <location>
        <begin position="21"/>
        <end position="259"/>
    </location>
</feature>
<gene>
    <name evidence="3" type="ORF">SPHA_68472</name>
</gene>
<keyword evidence="1" id="KW-0472">Membrane</keyword>
<dbReference type="EMBL" id="CAHIKZ030004982">
    <property type="protein sequence ID" value="CAE1317941.1"/>
    <property type="molecule type" value="Genomic_DNA"/>
</dbReference>
<keyword evidence="1" id="KW-0812">Transmembrane</keyword>
<dbReference type="Proteomes" id="UP000597762">
    <property type="component" value="Unassembled WGS sequence"/>
</dbReference>
<organism evidence="3 4">
    <name type="scientific">Acanthosepion pharaonis</name>
    <name type="common">Pharaoh cuttlefish</name>
    <name type="synonym">Sepia pharaonis</name>
    <dbReference type="NCBI Taxonomy" id="158019"/>
    <lineage>
        <taxon>Eukaryota</taxon>
        <taxon>Metazoa</taxon>
        <taxon>Spiralia</taxon>
        <taxon>Lophotrochozoa</taxon>
        <taxon>Mollusca</taxon>
        <taxon>Cephalopoda</taxon>
        <taxon>Coleoidea</taxon>
        <taxon>Decapodiformes</taxon>
        <taxon>Sepiida</taxon>
        <taxon>Sepiina</taxon>
        <taxon>Sepiidae</taxon>
        <taxon>Acanthosepion</taxon>
    </lineage>
</organism>
<accession>A0A812E4Z9</accession>
<protein>
    <submittedName>
        <fullName evidence="3">Uncharacterized protein</fullName>
    </submittedName>
</protein>
<comment type="caution">
    <text evidence="3">The sequence shown here is derived from an EMBL/GenBank/DDBJ whole genome shotgun (WGS) entry which is preliminary data.</text>
</comment>
<keyword evidence="2" id="KW-0732">Signal</keyword>
<dbReference type="OrthoDB" id="19473at2759"/>
<evidence type="ECO:0000256" key="1">
    <source>
        <dbReference type="SAM" id="Phobius"/>
    </source>
</evidence>
<feature type="transmembrane region" description="Helical" evidence="1">
    <location>
        <begin position="160"/>
        <end position="179"/>
    </location>
</feature>
<keyword evidence="1" id="KW-1133">Transmembrane helix</keyword>
<sequence>MGLITCAILNILWCWTVIEIVPQHCTPMIETNQSSHSPVTCNSLESAKENGEISTKPLIRIMRHKHLSFFWVSKVVEVFILISITVSFLTIGIGMHHMISGIVESNLSACFLSKYTEQSPKIVNIGKKCISSFLSLILFGIIFINSVLNPKGFLDVIEKYTSVVANIEKVLVFMMFMATRNKENNKVKIPLPLSNMVMPFIFLLPIYFGFAIGYDIYFSVMSYLHHETDESHLPELQQHLHHNLSLLNVFSPLHVNVTC</sequence>
<dbReference type="AlphaFoldDB" id="A0A812E4Z9"/>
<feature type="transmembrane region" description="Helical" evidence="1">
    <location>
        <begin position="129"/>
        <end position="148"/>
    </location>
</feature>
<name>A0A812E4Z9_ACAPH</name>
<feature type="signal peptide" evidence="2">
    <location>
        <begin position="1"/>
        <end position="20"/>
    </location>
</feature>